<organism evidence="1 2">
    <name type="scientific">Fibroporia radiculosa</name>
    <dbReference type="NCBI Taxonomy" id="599839"/>
    <lineage>
        <taxon>Eukaryota</taxon>
        <taxon>Fungi</taxon>
        <taxon>Dikarya</taxon>
        <taxon>Basidiomycota</taxon>
        <taxon>Agaricomycotina</taxon>
        <taxon>Agaricomycetes</taxon>
        <taxon>Polyporales</taxon>
        <taxon>Fibroporiaceae</taxon>
        <taxon>Fibroporia</taxon>
    </lineage>
</organism>
<keyword evidence="2" id="KW-1185">Reference proteome</keyword>
<dbReference type="GeneID" id="24098171"/>
<proteinExistence type="predicted"/>
<reference evidence="1 2" key="1">
    <citation type="journal article" date="2012" name="Appl. Environ. Microbiol.">
        <title>Short-read sequencing for genomic analysis of the brown rot fungus Fibroporia radiculosa.</title>
        <authorList>
            <person name="Tang J.D."/>
            <person name="Perkins A.D."/>
            <person name="Sonstegard T.S."/>
            <person name="Schroeder S.G."/>
            <person name="Burgess S.C."/>
            <person name="Diehl S.V."/>
        </authorList>
    </citation>
    <scope>NUCLEOTIDE SEQUENCE [LARGE SCALE GENOMIC DNA]</scope>
    <source>
        <strain evidence="1 2">TFFH 294</strain>
    </source>
</reference>
<dbReference type="STRING" id="599839.J4GQW9"/>
<gene>
    <name evidence="1" type="ORF">FIBRA_05387</name>
</gene>
<protein>
    <recommendedName>
        <fullName evidence="3">F-box domain-containing protein</fullName>
    </recommendedName>
</protein>
<accession>J4GQW9</accession>
<dbReference type="OrthoDB" id="2748701at2759"/>
<dbReference type="EMBL" id="HE797108">
    <property type="protein sequence ID" value="CCM03260.1"/>
    <property type="molecule type" value="Genomic_DNA"/>
</dbReference>
<dbReference type="AlphaFoldDB" id="J4GQW9"/>
<evidence type="ECO:0008006" key="3">
    <source>
        <dbReference type="Google" id="ProtNLM"/>
    </source>
</evidence>
<dbReference type="Proteomes" id="UP000006352">
    <property type="component" value="Unassembled WGS sequence"/>
</dbReference>
<dbReference type="HOGENOM" id="CLU_041942_1_0_1"/>
<sequence>MEDIAVELWMRIFSFACTDDGSTGRSLSLVSKFFQDVSRPYRLQSIVLKDREQLHDFAEILQRTPPEHRRIHHLFIADPHRPPRRTLAAFPDLSSLGKTELLRTLALYSLTSDEVQAIWQRLGPQAQSENAEILDRSIKQPVPELESILQFVAPTVRTLTAHASSCLYLLTNKFPELEELTILGPNVAIQRRPFPPGDLAQLPSLRRLHLVDSSEFFMQFVQRAPQITHLRLTGLSFLRQDAVDALGTALHIPPDHTDPASPSVVPHNYLPRIERIITDSQSVPTNASLIRRIRGVQGLTQNSKVTFIQPDSLEGTKPYVWSDARRDWLQRLEEKNGCWVIDPLKVDRVRLTRRSSSRS</sequence>
<evidence type="ECO:0000313" key="1">
    <source>
        <dbReference type="EMBL" id="CCM03260.1"/>
    </source>
</evidence>
<dbReference type="InParanoid" id="J4GQW9"/>
<dbReference type="RefSeq" id="XP_012182543.1">
    <property type="nucleotide sequence ID" value="XM_012327153.1"/>
</dbReference>
<name>J4GQW9_9APHY</name>
<evidence type="ECO:0000313" key="2">
    <source>
        <dbReference type="Proteomes" id="UP000006352"/>
    </source>
</evidence>